<gene>
    <name evidence="2" type="ORF">GGX14DRAFT_700160</name>
</gene>
<comment type="caution">
    <text evidence="2">The sequence shown here is derived from an EMBL/GenBank/DDBJ whole genome shotgun (WGS) entry which is preliminary data.</text>
</comment>
<evidence type="ECO:0000313" key="2">
    <source>
        <dbReference type="EMBL" id="KAJ7197908.1"/>
    </source>
</evidence>
<dbReference type="AlphaFoldDB" id="A0AAD6UY92"/>
<dbReference type="EMBL" id="JARJCW010000075">
    <property type="protein sequence ID" value="KAJ7197908.1"/>
    <property type="molecule type" value="Genomic_DNA"/>
</dbReference>
<feature type="compositionally biased region" description="Low complexity" evidence="1">
    <location>
        <begin position="168"/>
        <end position="190"/>
    </location>
</feature>
<accession>A0AAD6UY92</accession>
<organism evidence="2 3">
    <name type="scientific">Mycena pura</name>
    <dbReference type="NCBI Taxonomy" id="153505"/>
    <lineage>
        <taxon>Eukaryota</taxon>
        <taxon>Fungi</taxon>
        <taxon>Dikarya</taxon>
        <taxon>Basidiomycota</taxon>
        <taxon>Agaricomycotina</taxon>
        <taxon>Agaricomycetes</taxon>
        <taxon>Agaricomycetidae</taxon>
        <taxon>Agaricales</taxon>
        <taxon>Marasmiineae</taxon>
        <taxon>Mycenaceae</taxon>
        <taxon>Mycena</taxon>
    </lineage>
</organism>
<dbReference type="Proteomes" id="UP001219525">
    <property type="component" value="Unassembled WGS sequence"/>
</dbReference>
<feature type="compositionally biased region" description="Acidic residues" evidence="1">
    <location>
        <begin position="149"/>
        <end position="165"/>
    </location>
</feature>
<name>A0AAD6UY92_9AGAR</name>
<sequence length="228" mass="25627">MTRSEVSVHSPRIVRKAFRADARTRGLTYPEAVARAKERATADGIKPSGPTDGGRRNPGRMDGVTWNGDSFVSPGHVDGDVKRPHTAYEFGTYDAADELHAEYADDGEVARPDKERVVSLLDMARPAKRKGAAKYVILPNVPRVVHLESDDDGESEQFEQWDEVSDMQSEQWEQWESQSEAWENQSEQWEIPAGDSGNTAAEWQELYTEKFERAPSRSYSAALRGNQR</sequence>
<evidence type="ECO:0000313" key="3">
    <source>
        <dbReference type="Proteomes" id="UP001219525"/>
    </source>
</evidence>
<protein>
    <submittedName>
        <fullName evidence="2">Uncharacterized protein</fullName>
    </submittedName>
</protein>
<feature type="region of interest" description="Disordered" evidence="1">
    <location>
        <begin position="29"/>
        <end position="68"/>
    </location>
</feature>
<keyword evidence="3" id="KW-1185">Reference proteome</keyword>
<reference evidence="2" key="1">
    <citation type="submission" date="2023-03" db="EMBL/GenBank/DDBJ databases">
        <title>Massive genome expansion in bonnet fungi (Mycena s.s.) driven by repeated elements and novel gene families across ecological guilds.</title>
        <authorList>
            <consortium name="Lawrence Berkeley National Laboratory"/>
            <person name="Harder C.B."/>
            <person name="Miyauchi S."/>
            <person name="Viragh M."/>
            <person name="Kuo A."/>
            <person name="Thoen E."/>
            <person name="Andreopoulos B."/>
            <person name="Lu D."/>
            <person name="Skrede I."/>
            <person name="Drula E."/>
            <person name="Henrissat B."/>
            <person name="Morin E."/>
            <person name="Kohler A."/>
            <person name="Barry K."/>
            <person name="LaButti K."/>
            <person name="Morin E."/>
            <person name="Salamov A."/>
            <person name="Lipzen A."/>
            <person name="Mereny Z."/>
            <person name="Hegedus B."/>
            <person name="Baldrian P."/>
            <person name="Stursova M."/>
            <person name="Weitz H."/>
            <person name="Taylor A."/>
            <person name="Grigoriev I.V."/>
            <person name="Nagy L.G."/>
            <person name="Martin F."/>
            <person name="Kauserud H."/>
        </authorList>
    </citation>
    <scope>NUCLEOTIDE SEQUENCE</scope>
    <source>
        <strain evidence="2">9144</strain>
    </source>
</reference>
<feature type="region of interest" description="Disordered" evidence="1">
    <location>
        <begin position="149"/>
        <end position="199"/>
    </location>
</feature>
<evidence type="ECO:0000256" key="1">
    <source>
        <dbReference type="SAM" id="MobiDB-lite"/>
    </source>
</evidence>
<proteinExistence type="predicted"/>